<dbReference type="Proteomes" id="UP000032420">
    <property type="component" value="Chromosome I"/>
</dbReference>
<evidence type="ECO:0000256" key="4">
    <source>
        <dbReference type="ARBA" id="ARBA00022448"/>
    </source>
</evidence>
<dbReference type="Pfam" id="PF00420">
    <property type="entry name" value="Oxidored_q2"/>
    <property type="match status" value="1"/>
</dbReference>
<evidence type="ECO:0000256" key="9">
    <source>
        <dbReference type="ARBA" id="ARBA00023027"/>
    </source>
</evidence>
<evidence type="ECO:0000256" key="2">
    <source>
        <dbReference type="ARBA" id="ARBA00004141"/>
    </source>
</evidence>
<keyword evidence="5 12" id="KW-0812">Transmembrane</keyword>
<dbReference type="GO" id="GO:0042773">
    <property type="term" value="P:ATP synthesis coupled electron transport"/>
    <property type="evidence" value="ECO:0007669"/>
    <property type="project" value="InterPro"/>
</dbReference>
<dbReference type="GO" id="GO:0050136">
    <property type="term" value="F:NADH dehydrogenase (quinone) (non-electrogenic) activity"/>
    <property type="evidence" value="ECO:0007669"/>
    <property type="project" value="UniProtKB-UniRule"/>
</dbReference>
<dbReference type="NCBIfam" id="NF004320">
    <property type="entry name" value="PRK05715.1-2"/>
    <property type="match status" value="1"/>
</dbReference>
<keyword evidence="13" id="KW-0560">Oxidoreductase</keyword>
<dbReference type="NCBIfam" id="NF004319">
    <property type="entry name" value="PRK05715.1-1"/>
    <property type="match status" value="1"/>
</dbReference>
<keyword evidence="10 12" id="KW-0830">Ubiquinone</keyword>
<feature type="transmembrane region" description="Helical" evidence="12">
    <location>
        <begin position="31"/>
        <end position="55"/>
    </location>
</feature>
<keyword evidence="4 12" id="KW-0813">Transport</keyword>
<evidence type="ECO:0000313" key="13">
    <source>
        <dbReference type="EMBL" id="CDZ16527.1"/>
    </source>
</evidence>
<dbReference type="PANTHER" id="PTHR11434">
    <property type="entry name" value="NADH-UBIQUINONE OXIDOREDUCTASE SUBUNIT ND4L"/>
    <property type="match status" value="1"/>
</dbReference>
<evidence type="ECO:0000256" key="7">
    <source>
        <dbReference type="ARBA" id="ARBA00022967"/>
    </source>
</evidence>
<dbReference type="HOGENOM" id="CLU_144724_0_1_6"/>
<dbReference type="FunFam" id="1.10.287.3510:FF:000001">
    <property type="entry name" value="NADH-quinone oxidoreductase subunit K"/>
    <property type="match status" value="1"/>
</dbReference>
<evidence type="ECO:0000256" key="11">
    <source>
        <dbReference type="ARBA" id="ARBA00023136"/>
    </source>
</evidence>
<comment type="catalytic activity">
    <reaction evidence="12">
        <text>a quinone + NADH + 5 H(+)(in) = a quinol + NAD(+) + 4 H(+)(out)</text>
        <dbReference type="Rhea" id="RHEA:57888"/>
        <dbReference type="ChEBI" id="CHEBI:15378"/>
        <dbReference type="ChEBI" id="CHEBI:24646"/>
        <dbReference type="ChEBI" id="CHEBI:57540"/>
        <dbReference type="ChEBI" id="CHEBI:57945"/>
        <dbReference type="ChEBI" id="CHEBI:132124"/>
    </reaction>
</comment>
<proteinExistence type="inferred from homology"/>
<comment type="similarity">
    <text evidence="3 12">Belongs to the complex I subunit 4L family.</text>
</comment>
<dbReference type="HAMAP" id="MF_01456">
    <property type="entry name" value="NDH1_NuoK"/>
    <property type="match status" value="1"/>
</dbReference>
<dbReference type="InterPro" id="IPR039428">
    <property type="entry name" value="NUOK/Mnh_C1-like"/>
</dbReference>
<keyword evidence="12" id="KW-1003">Cell membrane</keyword>
<dbReference type="GO" id="GO:0005886">
    <property type="term" value="C:plasma membrane"/>
    <property type="evidence" value="ECO:0007669"/>
    <property type="project" value="UniProtKB-SubCell"/>
</dbReference>
<evidence type="ECO:0000256" key="8">
    <source>
        <dbReference type="ARBA" id="ARBA00022989"/>
    </source>
</evidence>
<evidence type="ECO:0000256" key="6">
    <source>
        <dbReference type="ARBA" id="ARBA00022719"/>
    </source>
</evidence>
<keyword evidence="6 12" id="KW-0874">Quinone</keyword>
<organism evidence="13 14">
    <name type="scientific">Candidatus Johnevansia muelleri</name>
    <dbReference type="NCBI Taxonomy" id="1495769"/>
    <lineage>
        <taxon>Bacteria</taxon>
        <taxon>Pseudomonadati</taxon>
        <taxon>Pseudomonadota</taxon>
        <taxon>Gammaproteobacteria</taxon>
        <taxon>Candidatus Johnevansiales</taxon>
        <taxon>Candidatus Johnevansiaceae</taxon>
        <taxon>Candidatus Johnevansia</taxon>
    </lineage>
</organism>
<evidence type="ECO:0000256" key="5">
    <source>
        <dbReference type="ARBA" id="ARBA00022692"/>
    </source>
</evidence>
<keyword evidence="9 12" id="KW-0520">NAD</keyword>
<dbReference type="EMBL" id="LM655252">
    <property type="protein sequence ID" value="CDZ16527.1"/>
    <property type="molecule type" value="Genomic_DNA"/>
</dbReference>
<keyword evidence="8 12" id="KW-1133">Transmembrane helix</keyword>
<dbReference type="AlphaFoldDB" id="A0A078KET6"/>
<dbReference type="GO" id="GO:0048038">
    <property type="term" value="F:quinone binding"/>
    <property type="evidence" value="ECO:0007669"/>
    <property type="project" value="UniProtKB-KW"/>
</dbReference>
<feature type="transmembrane region" description="Helical" evidence="12">
    <location>
        <begin position="61"/>
        <end position="83"/>
    </location>
</feature>
<accession>A0A078KET6</accession>
<comment type="subunit">
    <text evidence="12">NDH-1 is composed of 14 different subunits. Subunits NuoA, H, J, K, L, M, N constitute the membrane sector of the complex.</text>
</comment>
<evidence type="ECO:0000313" key="14">
    <source>
        <dbReference type="Proteomes" id="UP000032420"/>
    </source>
</evidence>
<name>A0A078KET6_9GAMM</name>
<reference evidence="14" key="1">
    <citation type="submission" date="2014-07" db="EMBL/GenBank/DDBJ databases">
        <authorList>
            <person name="Santos-Garcia D."/>
        </authorList>
    </citation>
    <scope>NUCLEOTIDE SEQUENCE [LARGE SCALE GENOMIC DNA]</scope>
</reference>
<evidence type="ECO:0000256" key="1">
    <source>
        <dbReference type="ARBA" id="ARBA00002378"/>
    </source>
</evidence>
<dbReference type="Gene3D" id="1.10.287.3510">
    <property type="match status" value="1"/>
</dbReference>
<dbReference type="InterPro" id="IPR001133">
    <property type="entry name" value="NADH_UbQ_OxRdtase_chain4L/K"/>
</dbReference>
<feature type="transmembrane region" description="Helical" evidence="12">
    <location>
        <begin position="6"/>
        <end position="26"/>
    </location>
</feature>
<sequence length="102" mass="11544">MFLIKIKYGLILSIILFVIGITGILIRRNIFFIFMCLEIILNSIALAFIVAGSAWNQSESQIIFIIIMTIAACEASIGLAFIIKFYRSFKTFDINIISRMKG</sequence>
<evidence type="ECO:0000256" key="3">
    <source>
        <dbReference type="ARBA" id="ARBA00010519"/>
    </source>
</evidence>
<keyword evidence="11 12" id="KW-0472">Membrane</keyword>
<dbReference type="PANTHER" id="PTHR11434:SF16">
    <property type="entry name" value="NADH-UBIQUINONE OXIDOREDUCTASE CHAIN 4L"/>
    <property type="match status" value="1"/>
</dbReference>
<protein>
    <recommendedName>
        <fullName evidence="12">NADH-quinone oxidoreductase subunit K</fullName>
        <ecNumber evidence="12">7.1.1.-</ecNumber>
    </recommendedName>
    <alternativeName>
        <fullName evidence="12">NADH dehydrogenase I subunit K</fullName>
    </alternativeName>
    <alternativeName>
        <fullName evidence="12">NDH-1 subunit K</fullName>
    </alternativeName>
</protein>
<dbReference type="STRING" id="1495769.CEM_269"/>
<evidence type="ECO:0000256" key="12">
    <source>
        <dbReference type="HAMAP-Rule" id="MF_01456"/>
    </source>
</evidence>
<evidence type="ECO:0000256" key="10">
    <source>
        <dbReference type="ARBA" id="ARBA00023075"/>
    </source>
</evidence>
<gene>
    <name evidence="12 13" type="primary">nuoK</name>
    <name evidence="13" type="ORF">CEM_269</name>
</gene>
<comment type="function">
    <text evidence="1 12">NDH-1 shuttles electrons from NADH, via FMN and iron-sulfur (Fe-S) centers, to quinones in the respiratory chain. The immediate electron acceptor for the enzyme in this species is believed to be ubiquinone. Couples the redox reaction to proton translocation (for every two electrons transferred, four hydrogen ions are translocated across the cytoplasmic membrane), and thus conserves the redox energy in a proton gradient.</text>
</comment>
<dbReference type="GO" id="GO:0030964">
    <property type="term" value="C:NADH dehydrogenase complex"/>
    <property type="evidence" value="ECO:0007669"/>
    <property type="project" value="TreeGrafter"/>
</dbReference>
<dbReference type="OrthoDB" id="9801357at2"/>
<keyword evidence="14" id="KW-1185">Reference proteome</keyword>
<keyword evidence="7 12" id="KW-1278">Translocase</keyword>
<dbReference type="EC" id="7.1.1.-" evidence="12"/>
<comment type="subcellular location">
    <subcellularLocation>
        <location evidence="12">Cell membrane</location>
        <topology evidence="12">Multi-pass membrane protein</topology>
    </subcellularLocation>
    <subcellularLocation>
        <location evidence="2">Membrane</location>
        <topology evidence="2">Multi-pass membrane protein</topology>
    </subcellularLocation>
</comment>
<dbReference type="KEGG" id="eme:CEM_269"/>